<organism evidence="2 3">
    <name type="scientific">Rangifer tarandus platyrhynchus</name>
    <name type="common">Svalbard reindeer</name>
    <dbReference type="NCBI Taxonomy" id="3082113"/>
    <lineage>
        <taxon>Eukaryota</taxon>
        <taxon>Metazoa</taxon>
        <taxon>Chordata</taxon>
        <taxon>Craniata</taxon>
        <taxon>Vertebrata</taxon>
        <taxon>Euteleostomi</taxon>
        <taxon>Mammalia</taxon>
        <taxon>Eutheria</taxon>
        <taxon>Laurasiatheria</taxon>
        <taxon>Artiodactyla</taxon>
        <taxon>Ruminantia</taxon>
        <taxon>Pecora</taxon>
        <taxon>Cervidae</taxon>
        <taxon>Odocoileinae</taxon>
        <taxon>Rangifer</taxon>
    </lineage>
</organism>
<dbReference type="Proteomes" id="UP001176941">
    <property type="component" value="Chromosome 1"/>
</dbReference>
<name>A0ABN8XP18_RANTA</name>
<proteinExistence type="predicted"/>
<feature type="region of interest" description="Disordered" evidence="1">
    <location>
        <begin position="1"/>
        <end position="68"/>
    </location>
</feature>
<reference evidence="2" key="1">
    <citation type="submission" date="2023-04" db="EMBL/GenBank/DDBJ databases">
        <authorList>
            <consortium name="ELIXIR-Norway"/>
        </authorList>
    </citation>
    <scope>NUCLEOTIDE SEQUENCE [LARGE SCALE GENOMIC DNA]</scope>
</reference>
<accession>A0ABN8XP18</accession>
<gene>
    <name evidence="2" type="ORF">MRATA1EN1_LOCUS106</name>
</gene>
<evidence type="ECO:0000313" key="3">
    <source>
        <dbReference type="Proteomes" id="UP001176941"/>
    </source>
</evidence>
<feature type="compositionally biased region" description="Basic residues" evidence="1">
    <location>
        <begin position="18"/>
        <end position="27"/>
    </location>
</feature>
<dbReference type="EMBL" id="OX459937">
    <property type="protein sequence ID" value="CAI9151144.1"/>
    <property type="molecule type" value="Genomic_DNA"/>
</dbReference>
<protein>
    <submittedName>
        <fullName evidence="2">Uncharacterized protein</fullName>
    </submittedName>
</protein>
<evidence type="ECO:0000313" key="2">
    <source>
        <dbReference type="EMBL" id="CAI9151144.1"/>
    </source>
</evidence>
<feature type="compositionally biased region" description="Low complexity" evidence="1">
    <location>
        <begin position="52"/>
        <end position="68"/>
    </location>
</feature>
<sequence>MGLGAALAREQRRGQPGTRKKRRRRRSWVPVTETPEQPPASDSSCGAGPGRLLPQGAQAPPAAGAAPALPAEQVKVPGSLAPGSARVLGPDPGNFALTLDRRGPGNAGSCFCFLQAA</sequence>
<keyword evidence="3" id="KW-1185">Reference proteome</keyword>
<evidence type="ECO:0000256" key="1">
    <source>
        <dbReference type="SAM" id="MobiDB-lite"/>
    </source>
</evidence>